<keyword evidence="6 7" id="KW-0012">Acyltransferase</keyword>
<feature type="transmembrane region" description="Helical" evidence="7">
    <location>
        <begin position="69"/>
        <end position="95"/>
    </location>
</feature>
<evidence type="ECO:0000256" key="1">
    <source>
        <dbReference type="ARBA" id="ARBA00004141"/>
    </source>
</evidence>
<feature type="transmembrane region" description="Helical" evidence="7">
    <location>
        <begin position="125"/>
        <end position="144"/>
    </location>
</feature>
<reference evidence="10 11" key="1">
    <citation type="submission" date="2014-06" db="EMBL/GenBank/DDBJ databases">
        <authorList>
            <person name="Swart Estienne"/>
        </authorList>
    </citation>
    <scope>NUCLEOTIDE SEQUENCE [LARGE SCALE GENOMIC DNA]</scope>
    <source>
        <strain evidence="10 11">130c</strain>
    </source>
</reference>
<evidence type="ECO:0000256" key="7">
    <source>
        <dbReference type="RuleBase" id="RU079119"/>
    </source>
</evidence>
<dbReference type="InParanoid" id="A0A078AG57"/>
<keyword evidence="3 7" id="KW-0812">Transmembrane</keyword>
<keyword evidence="11" id="KW-1185">Reference proteome</keyword>
<feature type="region of interest" description="Disordered" evidence="8">
    <location>
        <begin position="167"/>
        <end position="198"/>
    </location>
</feature>
<comment type="domain">
    <text evidence="7">The DHHC domain is required for palmitoyltransferase activity.</text>
</comment>
<dbReference type="GO" id="GO:0019706">
    <property type="term" value="F:protein-cysteine S-palmitoyltransferase activity"/>
    <property type="evidence" value="ECO:0007669"/>
    <property type="project" value="UniProtKB-EC"/>
</dbReference>
<evidence type="ECO:0000313" key="11">
    <source>
        <dbReference type="Proteomes" id="UP000039865"/>
    </source>
</evidence>
<dbReference type="AlphaFoldDB" id="A0A078AG57"/>
<dbReference type="Pfam" id="PF01529">
    <property type="entry name" value="DHHC"/>
    <property type="match status" value="1"/>
</dbReference>
<evidence type="ECO:0000256" key="3">
    <source>
        <dbReference type="ARBA" id="ARBA00022692"/>
    </source>
</evidence>
<feature type="domain" description="Palmitoyltransferase DHHC" evidence="9">
    <location>
        <begin position="265"/>
        <end position="379"/>
    </location>
</feature>
<dbReference type="EC" id="2.3.1.225" evidence="7"/>
<evidence type="ECO:0000256" key="5">
    <source>
        <dbReference type="ARBA" id="ARBA00023136"/>
    </source>
</evidence>
<evidence type="ECO:0000256" key="6">
    <source>
        <dbReference type="ARBA" id="ARBA00023315"/>
    </source>
</evidence>
<feature type="transmembrane region" description="Helical" evidence="7">
    <location>
        <begin position="302"/>
        <end position="322"/>
    </location>
</feature>
<feature type="transmembrane region" description="Helical" evidence="7">
    <location>
        <begin position="342"/>
        <end position="368"/>
    </location>
</feature>
<comment type="catalytic activity">
    <reaction evidence="7">
        <text>L-cysteinyl-[protein] + hexadecanoyl-CoA = S-hexadecanoyl-L-cysteinyl-[protein] + CoA</text>
        <dbReference type="Rhea" id="RHEA:36683"/>
        <dbReference type="Rhea" id="RHEA-COMP:10131"/>
        <dbReference type="Rhea" id="RHEA-COMP:11032"/>
        <dbReference type="ChEBI" id="CHEBI:29950"/>
        <dbReference type="ChEBI" id="CHEBI:57287"/>
        <dbReference type="ChEBI" id="CHEBI:57379"/>
        <dbReference type="ChEBI" id="CHEBI:74151"/>
        <dbReference type="EC" id="2.3.1.225"/>
    </reaction>
</comment>
<evidence type="ECO:0000256" key="4">
    <source>
        <dbReference type="ARBA" id="ARBA00022989"/>
    </source>
</evidence>
<dbReference type="OrthoDB" id="302728at2759"/>
<evidence type="ECO:0000256" key="2">
    <source>
        <dbReference type="ARBA" id="ARBA00022679"/>
    </source>
</evidence>
<dbReference type="EMBL" id="CCKQ01009704">
    <property type="protein sequence ID" value="CDW81209.1"/>
    <property type="molecule type" value="Genomic_DNA"/>
</dbReference>
<dbReference type="PANTHER" id="PTHR12246">
    <property type="entry name" value="PALMITOYLTRANSFERASE ZDHHC16"/>
    <property type="match status" value="1"/>
</dbReference>
<comment type="subcellular location">
    <subcellularLocation>
        <location evidence="1">Membrane</location>
        <topology evidence="1">Multi-pass membrane protein</topology>
    </subcellularLocation>
</comment>
<dbReference type="FunCoup" id="A0A078AG57">
    <property type="interactions" value="58"/>
</dbReference>
<proteinExistence type="inferred from homology"/>
<feature type="region of interest" description="Disordered" evidence="8">
    <location>
        <begin position="1"/>
        <end position="49"/>
    </location>
</feature>
<name>A0A078AG57_STYLE</name>
<evidence type="ECO:0000313" key="10">
    <source>
        <dbReference type="EMBL" id="CDW81209.1"/>
    </source>
</evidence>
<dbReference type="GO" id="GO:0016020">
    <property type="term" value="C:membrane"/>
    <property type="evidence" value="ECO:0007669"/>
    <property type="project" value="UniProtKB-SubCell"/>
</dbReference>
<feature type="compositionally biased region" description="Basic and acidic residues" evidence="8">
    <location>
        <begin position="1"/>
        <end position="13"/>
    </location>
</feature>
<keyword evidence="2 7" id="KW-0808">Transferase</keyword>
<keyword evidence="5 7" id="KW-0472">Membrane</keyword>
<evidence type="ECO:0000259" key="9">
    <source>
        <dbReference type="Pfam" id="PF01529"/>
    </source>
</evidence>
<protein>
    <recommendedName>
        <fullName evidence="7">Palmitoyltransferase</fullName>
        <ecNumber evidence="7">2.3.1.225</ecNumber>
    </recommendedName>
</protein>
<gene>
    <name evidence="10" type="primary">Contig2888.g3099</name>
    <name evidence="10" type="ORF">STYLEM_10221</name>
</gene>
<accession>A0A078AG57</accession>
<dbReference type="PROSITE" id="PS50216">
    <property type="entry name" value="DHHC"/>
    <property type="match status" value="1"/>
</dbReference>
<sequence>MQEQQRHQNRDAQHQPQGYSDMSEDDKRDQSRMNIQKGNGTSNKTTQPPWMQAEQISTWEKIEINLYKFVSIFPVFVTFGLYSYLGSFYVGFYIYPCMAGNFDTLMGIPNLWKDSVEREAAYKKATVLLGVFSFLALMLCLSIVQTIRTSPGSIPEDNEWDMQSDSMIENSSEDESMISESKQDKPNDPLTNFGIEEDTEEPKEAAHLDYKYLKSTEGPLAKPVAQSIKGESDAEKEKLLKGKKNPPRPIFSIERKKFGGILTIIDQPDRCHHCSQCNKCVLKMDHHCPWVANCIGFYNYKYFINMLFYTAVTVWLIIWTAYPMVQEVMSSETIDYRLAYYIITSYILGTSLAVVISAFFSFHIYLILNQYTTIEFCEKKREDDSTFRISPYNIGKFGNLQTVLGSNMLLWPFPFCPNSKGEGLMFEVRQDLKNQQSQQGF</sequence>
<keyword evidence="4 7" id="KW-1133">Transmembrane helix</keyword>
<dbReference type="Proteomes" id="UP000039865">
    <property type="component" value="Unassembled WGS sequence"/>
</dbReference>
<dbReference type="InterPro" id="IPR001594">
    <property type="entry name" value="Palmitoyltrfase_DHHC"/>
</dbReference>
<dbReference type="InterPro" id="IPR039859">
    <property type="entry name" value="PFA4/ZDH16/20/ERF2-like"/>
</dbReference>
<feature type="compositionally biased region" description="Polar residues" evidence="8">
    <location>
        <begin position="32"/>
        <end position="49"/>
    </location>
</feature>
<evidence type="ECO:0000256" key="8">
    <source>
        <dbReference type="SAM" id="MobiDB-lite"/>
    </source>
</evidence>
<comment type="similarity">
    <text evidence="7">Belongs to the DHHC palmitoyltransferase family.</text>
</comment>
<organism evidence="10 11">
    <name type="scientific">Stylonychia lemnae</name>
    <name type="common">Ciliate</name>
    <dbReference type="NCBI Taxonomy" id="5949"/>
    <lineage>
        <taxon>Eukaryota</taxon>
        <taxon>Sar</taxon>
        <taxon>Alveolata</taxon>
        <taxon>Ciliophora</taxon>
        <taxon>Intramacronucleata</taxon>
        <taxon>Spirotrichea</taxon>
        <taxon>Stichotrichia</taxon>
        <taxon>Sporadotrichida</taxon>
        <taxon>Oxytrichidae</taxon>
        <taxon>Stylonychinae</taxon>
        <taxon>Stylonychia</taxon>
    </lineage>
</organism>